<evidence type="ECO:0000313" key="11">
    <source>
        <dbReference type="Proteomes" id="UP000249166"/>
    </source>
</evidence>
<keyword evidence="5 8" id="KW-0812">Transmembrane</keyword>
<evidence type="ECO:0000256" key="2">
    <source>
        <dbReference type="ARBA" id="ARBA00008335"/>
    </source>
</evidence>
<feature type="transmembrane region" description="Helical" evidence="8">
    <location>
        <begin position="264"/>
        <end position="285"/>
    </location>
</feature>
<evidence type="ECO:0000256" key="5">
    <source>
        <dbReference type="ARBA" id="ARBA00022692"/>
    </source>
</evidence>
<keyword evidence="3" id="KW-0813">Transport</keyword>
<feature type="transmembrane region" description="Helical" evidence="8">
    <location>
        <begin position="177"/>
        <end position="201"/>
    </location>
</feature>
<comment type="similarity">
    <text evidence="2">Belongs to the major facilitator superfamily.</text>
</comment>
<dbReference type="PANTHER" id="PTHR43271:SF1">
    <property type="entry name" value="INNER MEMBRANE TRANSPORT PROTEIN YNFM"/>
    <property type="match status" value="1"/>
</dbReference>
<feature type="transmembrane region" description="Helical" evidence="8">
    <location>
        <begin position="356"/>
        <end position="376"/>
    </location>
</feature>
<gene>
    <name evidence="10" type="ORF">DBZ45_18520</name>
</gene>
<accession>A0A328HC51</accession>
<name>A0A328HC51_ARTGO</name>
<feature type="transmembrane region" description="Helical" evidence="8">
    <location>
        <begin position="232"/>
        <end position="252"/>
    </location>
</feature>
<evidence type="ECO:0000256" key="6">
    <source>
        <dbReference type="ARBA" id="ARBA00022989"/>
    </source>
</evidence>
<sequence length="420" mass="43417">MPTPHKHAPGNLEWNGHRKGSQAYGRILAGLAFAGVATFAQLYSTQAVLPVMAAELRVTAAEAALTISLATVGLAVTVIPWSFLADRIGRVKAMTWGICLATALGLLVPLATSFPVLLGLRMLEGMALGGIPAIAIAYLNEEIDRAHAAVAAGSYVAGTTLGGLAGRLVAGPAGELWGWRAAALSVSILATVAAVLFLVLIPKARGFSPARGRGLRGAARTLSGHLANPRLLALYVQAFLLMGGFVAVYNYLGFRLSGEPFSLPATLISLIFLAYLSGTATSRWAGALTQRFGRRTVLLAGIAVMAAGLALTLTQVLALILAGLVIFTGGFFAAHSIGAGWTGAIAQTGRAQAASLYNLAYYLGSSILGWAGGLVFQSLGWQALATAVIILGCTTAVITAVVHPASGRQRRQDEASLQHP</sequence>
<dbReference type="RefSeq" id="WP_111905281.1">
    <property type="nucleotide sequence ID" value="NZ_QLNP01000098.1"/>
</dbReference>
<feature type="transmembrane region" description="Helical" evidence="8">
    <location>
        <begin position="324"/>
        <end position="344"/>
    </location>
</feature>
<dbReference type="InterPro" id="IPR020846">
    <property type="entry name" value="MFS_dom"/>
</dbReference>
<evidence type="ECO:0000256" key="3">
    <source>
        <dbReference type="ARBA" id="ARBA00022448"/>
    </source>
</evidence>
<feature type="transmembrane region" description="Helical" evidence="8">
    <location>
        <begin position="96"/>
        <end position="116"/>
    </location>
</feature>
<evidence type="ECO:0000256" key="1">
    <source>
        <dbReference type="ARBA" id="ARBA00004651"/>
    </source>
</evidence>
<comment type="caution">
    <text evidence="10">The sequence shown here is derived from an EMBL/GenBank/DDBJ whole genome shotgun (WGS) entry which is preliminary data.</text>
</comment>
<dbReference type="GO" id="GO:0022857">
    <property type="term" value="F:transmembrane transporter activity"/>
    <property type="evidence" value="ECO:0007669"/>
    <property type="project" value="InterPro"/>
</dbReference>
<keyword evidence="6 8" id="KW-1133">Transmembrane helix</keyword>
<feature type="transmembrane region" description="Helical" evidence="8">
    <location>
        <begin position="146"/>
        <end position="165"/>
    </location>
</feature>
<dbReference type="GO" id="GO:0005886">
    <property type="term" value="C:plasma membrane"/>
    <property type="evidence" value="ECO:0007669"/>
    <property type="project" value="UniProtKB-SubCell"/>
</dbReference>
<evidence type="ECO:0000256" key="8">
    <source>
        <dbReference type="SAM" id="Phobius"/>
    </source>
</evidence>
<dbReference type="AlphaFoldDB" id="A0A328HC51"/>
<feature type="transmembrane region" description="Helical" evidence="8">
    <location>
        <begin position="23"/>
        <end position="43"/>
    </location>
</feature>
<evidence type="ECO:0000256" key="4">
    <source>
        <dbReference type="ARBA" id="ARBA00022475"/>
    </source>
</evidence>
<dbReference type="Proteomes" id="UP000249166">
    <property type="component" value="Unassembled WGS sequence"/>
</dbReference>
<dbReference type="InterPro" id="IPR036259">
    <property type="entry name" value="MFS_trans_sf"/>
</dbReference>
<feature type="transmembrane region" description="Helical" evidence="8">
    <location>
        <begin position="122"/>
        <end position="139"/>
    </location>
</feature>
<feature type="domain" description="Major facilitator superfamily (MFS) profile" evidence="9">
    <location>
        <begin position="27"/>
        <end position="410"/>
    </location>
</feature>
<organism evidence="10 11">
    <name type="scientific">Arthrobacter globiformis</name>
    <dbReference type="NCBI Taxonomy" id="1665"/>
    <lineage>
        <taxon>Bacteria</taxon>
        <taxon>Bacillati</taxon>
        <taxon>Actinomycetota</taxon>
        <taxon>Actinomycetes</taxon>
        <taxon>Micrococcales</taxon>
        <taxon>Micrococcaceae</taxon>
        <taxon>Arthrobacter</taxon>
    </lineage>
</organism>
<dbReference type="OrthoDB" id="63984at2"/>
<comment type="subcellular location">
    <subcellularLocation>
        <location evidence="1">Cell membrane</location>
        <topology evidence="1">Multi-pass membrane protein</topology>
    </subcellularLocation>
</comment>
<dbReference type="InterPro" id="IPR011701">
    <property type="entry name" value="MFS"/>
</dbReference>
<dbReference type="CDD" id="cd17324">
    <property type="entry name" value="MFS_NepI_like"/>
    <property type="match status" value="1"/>
</dbReference>
<keyword evidence="4" id="KW-1003">Cell membrane</keyword>
<feature type="transmembrane region" description="Helical" evidence="8">
    <location>
        <begin position="63"/>
        <end position="84"/>
    </location>
</feature>
<feature type="transmembrane region" description="Helical" evidence="8">
    <location>
        <begin position="382"/>
        <end position="402"/>
    </location>
</feature>
<dbReference type="Gene3D" id="1.20.1250.20">
    <property type="entry name" value="MFS general substrate transporter like domains"/>
    <property type="match status" value="1"/>
</dbReference>
<evidence type="ECO:0000313" key="10">
    <source>
        <dbReference type="EMBL" id="RAM36132.1"/>
    </source>
</evidence>
<dbReference type="PROSITE" id="PS50850">
    <property type="entry name" value="MFS"/>
    <property type="match status" value="1"/>
</dbReference>
<keyword evidence="7 8" id="KW-0472">Membrane</keyword>
<reference evidence="10 11" key="1">
    <citation type="submission" date="2018-04" db="EMBL/GenBank/DDBJ databases">
        <title>Bacteria isolated from cave deposits of Manipur.</title>
        <authorList>
            <person name="Sahoo D."/>
            <person name="Sarangthem I."/>
            <person name="Nandeibam J."/>
        </authorList>
    </citation>
    <scope>NUCLEOTIDE SEQUENCE [LARGE SCALE GENOMIC DNA]</scope>
    <source>
        <strain evidence="11">mrc11</strain>
    </source>
</reference>
<protein>
    <submittedName>
        <fullName evidence="10">MFS transporter</fullName>
    </submittedName>
</protein>
<evidence type="ECO:0000259" key="9">
    <source>
        <dbReference type="PROSITE" id="PS50850"/>
    </source>
</evidence>
<dbReference type="SUPFAM" id="SSF103473">
    <property type="entry name" value="MFS general substrate transporter"/>
    <property type="match status" value="1"/>
</dbReference>
<evidence type="ECO:0000256" key="7">
    <source>
        <dbReference type="ARBA" id="ARBA00023136"/>
    </source>
</evidence>
<dbReference type="Pfam" id="PF07690">
    <property type="entry name" value="MFS_1"/>
    <property type="match status" value="1"/>
</dbReference>
<proteinExistence type="inferred from homology"/>
<dbReference type="PANTHER" id="PTHR43271">
    <property type="entry name" value="BLL2771 PROTEIN"/>
    <property type="match status" value="1"/>
</dbReference>
<feature type="transmembrane region" description="Helical" evidence="8">
    <location>
        <begin position="297"/>
        <end position="318"/>
    </location>
</feature>
<dbReference type="EMBL" id="QLNP01000098">
    <property type="protein sequence ID" value="RAM36132.1"/>
    <property type="molecule type" value="Genomic_DNA"/>
</dbReference>